<dbReference type="VEuPathDB" id="VectorBase:ACUA026904"/>
<evidence type="ECO:0000256" key="2">
    <source>
        <dbReference type="SAM" id="SignalP"/>
    </source>
</evidence>
<protein>
    <recommendedName>
        <fullName evidence="5">Secreted protein</fullName>
    </recommendedName>
</protein>
<dbReference type="EnsemblMetazoa" id="ACUA026904-RA">
    <property type="protein sequence ID" value="ACUA026904-PA"/>
    <property type="gene ID" value="ACUA026904"/>
</dbReference>
<feature type="chain" id="PRO_5008128859" description="Secreted protein" evidence="2">
    <location>
        <begin position="26"/>
        <end position="128"/>
    </location>
</feature>
<dbReference type="Proteomes" id="UP000075883">
    <property type="component" value="Unassembled WGS sequence"/>
</dbReference>
<feature type="compositionally biased region" description="Polar residues" evidence="1">
    <location>
        <begin position="69"/>
        <end position="81"/>
    </location>
</feature>
<name>A0A182MV09_9DIPT</name>
<sequence length="128" mass="13552">MKLVAGIAFTFLVALLVANVSITSGSPLPGMGGIPDFANMGHGFGAKISNIIKGNTYDGLERAMRKLSQYQQNPSPQSTVDSDGDSDESAVFGFSGKQFEQLLAMLEQSKQPAQHDAVPFATIDNSVD</sequence>
<dbReference type="AlphaFoldDB" id="A0A182MV09"/>
<feature type="region of interest" description="Disordered" evidence="1">
    <location>
        <begin position="69"/>
        <end position="90"/>
    </location>
</feature>
<dbReference type="EMBL" id="AXCM01000024">
    <property type="status" value="NOT_ANNOTATED_CDS"/>
    <property type="molecule type" value="Genomic_DNA"/>
</dbReference>
<proteinExistence type="predicted"/>
<reference evidence="4" key="1">
    <citation type="submission" date="2013-09" db="EMBL/GenBank/DDBJ databases">
        <title>The Genome Sequence of Anopheles culicifacies species A.</title>
        <authorList>
            <consortium name="The Broad Institute Genomics Platform"/>
            <person name="Neafsey D.E."/>
            <person name="Besansky N."/>
            <person name="Howell P."/>
            <person name="Walton C."/>
            <person name="Young S.K."/>
            <person name="Zeng Q."/>
            <person name="Gargeya S."/>
            <person name="Fitzgerald M."/>
            <person name="Haas B."/>
            <person name="Abouelleil A."/>
            <person name="Allen A.W."/>
            <person name="Alvarado L."/>
            <person name="Arachchi H.M."/>
            <person name="Berlin A.M."/>
            <person name="Chapman S.B."/>
            <person name="Gainer-Dewar J."/>
            <person name="Goldberg J."/>
            <person name="Griggs A."/>
            <person name="Gujja S."/>
            <person name="Hansen M."/>
            <person name="Howarth C."/>
            <person name="Imamovic A."/>
            <person name="Ireland A."/>
            <person name="Larimer J."/>
            <person name="McCowan C."/>
            <person name="Murphy C."/>
            <person name="Pearson M."/>
            <person name="Poon T.W."/>
            <person name="Priest M."/>
            <person name="Roberts A."/>
            <person name="Saif S."/>
            <person name="Shea T."/>
            <person name="Sisk P."/>
            <person name="Sykes S."/>
            <person name="Wortman J."/>
            <person name="Nusbaum C."/>
            <person name="Birren B."/>
        </authorList>
    </citation>
    <scope>NUCLEOTIDE SEQUENCE [LARGE SCALE GENOMIC DNA]</scope>
    <source>
        <strain evidence="4">A-37</strain>
    </source>
</reference>
<evidence type="ECO:0000256" key="1">
    <source>
        <dbReference type="SAM" id="MobiDB-lite"/>
    </source>
</evidence>
<evidence type="ECO:0008006" key="5">
    <source>
        <dbReference type="Google" id="ProtNLM"/>
    </source>
</evidence>
<evidence type="ECO:0000313" key="3">
    <source>
        <dbReference type="EnsemblMetazoa" id="ACUA026904-PA"/>
    </source>
</evidence>
<keyword evidence="4" id="KW-1185">Reference proteome</keyword>
<evidence type="ECO:0000313" key="4">
    <source>
        <dbReference type="Proteomes" id="UP000075883"/>
    </source>
</evidence>
<organism evidence="3 4">
    <name type="scientific">Anopheles culicifacies</name>
    <dbReference type="NCBI Taxonomy" id="139723"/>
    <lineage>
        <taxon>Eukaryota</taxon>
        <taxon>Metazoa</taxon>
        <taxon>Ecdysozoa</taxon>
        <taxon>Arthropoda</taxon>
        <taxon>Hexapoda</taxon>
        <taxon>Insecta</taxon>
        <taxon>Pterygota</taxon>
        <taxon>Neoptera</taxon>
        <taxon>Endopterygota</taxon>
        <taxon>Diptera</taxon>
        <taxon>Nematocera</taxon>
        <taxon>Culicoidea</taxon>
        <taxon>Culicidae</taxon>
        <taxon>Anophelinae</taxon>
        <taxon>Anopheles</taxon>
        <taxon>culicifacies species complex</taxon>
    </lineage>
</organism>
<accession>A0A182MV09</accession>
<keyword evidence="2" id="KW-0732">Signal</keyword>
<reference evidence="3" key="2">
    <citation type="submission" date="2020-05" db="UniProtKB">
        <authorList>
            <consortium name="EnsemblMetazoa"/>
        </authorList>
    </citation>
    <scope>IDENTIFICATION</scope>
    <source>
        <strain evidence="3">A-37</strain>
    </source>
</reference>
<feature type="signal peptide" evidence="2">
    <location>
        <begin position="1"/>
        <end position="25"/>
    </location>
</feature>